<dbReference type="Gene3D" id="1.10.472.170">
    <property type="match status" value="1"/>
</dbReference>
<keyword evidence="1" id="KW-0542">Nucleomorph</keyword>
<geneLocation type="nucleomorph" evidence="1"/>
<dbReference type="AlphaFoldDB" id="A0A0H5BHP8"/>
<dbReference type="EMBL" id="AB996602">
    <property type="protein sequence ID" value="BAS01756.1"/>
    <property type="molecule type" value="Genomic_DNA"/>
</dbReference>
<organism evidence="1">
    <name type="scientific">Amorphochlora amoebiformis</name>
    <dbReference type="NCBI Taxonomy" id="1561963"/>
    <lineage>
        <taxon>Eukaryota</taxon>
        <taxon>Sar</taxon>
        <taxon>Rhizaria</taxon>
        <taxon>Cercozoa</taxon>
        <taxon>Chlorarachniophyceae</taxon>
        <taxon>Amorphochlora</taxon>
    </lineage>
</organism>
<gene>
    <name evidence="1" type="primary">tfIIB</name>
</gene>
<dbReference type="SUPFAM" id="SSF47954">
    <property type="entry name" value="Cyclin-like"/>
    <property type="match status" value="1"/>
</dbReference>
<protein>
    <submittedName>
        <fullName evidence="1">TATA binding protein of transcription factor IIB</fullName>
    </submittedName>
</protein>
<sequence>MQNPTNACCRKYHFKSIIKNITTGEYTCKYCGTILYYLPYNDGSSFEIYGSNVDTINKDRVGSSSYATNEVFTTVNPIEANKHLNFHVVSNNSKINSVFNKIDEIRLLMNLQKKVSDLAKKIYKSYGKSINSRKILTKSSGSLYIACETFGITKSIKDFCLIIPDLKEKELFKTIKAMKFEKMKSSHQVNQTPKANNLIINVTKACKKLNLTKKYSDLCIQITKLFIENKLGLSKLRNNESLISDQQTIINTIIIISIIIIKQLSNELILIKEKINKMFKIKKTKLLLCLNEILAIIGKDSFKNYGEISDLVLRFKNF</sequence>
<dbReference type="InterPro" id="IPR036915">
    <property type="entry name" value="Cyclin-like_sf"/>
</dbReference>
<evidence type="ECO:0000313" key="1">
    <source>
        <dbReference type="EMBL" id="BAS01756.1"/>
    </source>
</evidence>
<name>A0A0H5BHP8_9EUKA</name>
<proteinExistence type="predicted"/>
<reference evidence="1" key="1">
    <citation type="journal article" date="2015" name="Genome Biol. Evol.">
        <title>Nucleomorph Genome Sequences of Two Chlorarachniophytes, Amorphochlora amoebiformis and Lotharella vacuolata.</title>
        <authorList>
            <person name="Suzuki S."/>
            <person name="Shirato S."/>
            <person name="Hirakawa Y."/>
            <person name="Ishida K."/>
        </authorList>
    </citation>
    <scope>NUCLEOTIDE SEQUENCE</scope>
    <source>
        <strain evidence="1">CCMP2058</strain>
    </source>
</reference>
<accession>A0A0H5BHP8</accession>